<evidence type="ECO:0000313" key="1">
    <source>
        <dbReference type="Proteomes" id="UP000036681"/>
    </source>
</evidence>
<protein>
    <submittedName>
        <fullName evidence="2">Secreted protein</fullName>
    </submittedName>
</protein>
<dbReference type="WBParaSite" id="ALUE_0000172901-mRNA-1">
    <property type="protein sequence ID" value="ALUE_0000172901-mRNA-1"/>
    <property type="gene ID" value="ALUE_0000172901"/>
</dbReference>
<proteinExistence type="predicted"/>
<sequence length="72" mass="7701">KLKLIEKPTLYFKFSITSCTSATAFASLNSCAFRNCSLCCNSCNCSKNSRSPTSRSSITSIIVCGTTISSTN</sequence>
<name>A0A0M3HJN4_ASCLU</name>
<reference evidence="2" key="1">
    <citation type="submission" date="2017-02" db="UniProtKB">
        <authorList>
            <consortium name="WormBaseParasite"/>
        </authorList>
    </citation>
    <scope>IDENTIFICATION</scope>
</reference>
<organism evidence="1 2">
    <name type="scientific">Ascaris lumbricoides</name>
    <name type="common">Giant roundworm</name>
    <dbReference type="NCBI Taxonomy" id="6252"/>
    <lineage>
        <taxon>Eukaryota</taxon>
        <taxon>Metazoa</taxon>
        <taxon>Ecdysozoa</taxon>
        <taxon>Nematoda</taxon>
        <taxon>Chromadorea</taxon>
        <taxon>Rhabditida</taxon>
        <taxon>Spirurina</taxon>
        <taxon>Ascaridomorpha</taxon>
        <taxon>Ascaridoidea</taxon>
        <taxon>Ascarididae</taxon>
        <taxon>Ascaris</taxon>
    </lineage>
</organism>
<evidence type="ECO:0000313" key="2">
    <source>
        <dbReference type="WBParaSite" id="ALUE_0000172901-mRNA-1"/>
    </source>
</evidence>
<dbReference type="AlphaFoldDB" id="A0A0M3HJN4"/>
<dbReference type="Proteomes" id="UP000036681">
    <property type="component" value="Unplaced"/>
</dbReference>
<accession>A0A0M3HJN4</accession>
<keyword evidence="1" id="KW-1185">Reference proteome</keyword>